<dbReference type="PANTHER" id="PTHR30429">
    <property type="entry name" value="D-METHIONINE-BINDING LIPOPROTEIN METQ"/>
    <property type="match status" value="1"/>
</dbReference>
<comment type="subcellular location">
    <subcellularLocation>
        <location evidence="1">Membrane</location>
        <topology evidence="1">Lipid-anchor</topology>
    </subcellularLocation>
</comment>
<evidence type="ECO:0000256" key="6">
    <source>
        <dbReference type="ARBA" id="ARBA00023288"/>
    </source>
</evidence>
<sequence>MLKKTLIAAGLAVLLGAHAASAETIKIGATPGPHAQILEKVKEIAKTKGLDIEILEFSDYVVPNQALNDGELQANSFQHKPYLDNQIADRNTTSSMSATP</sequence>
<dbReference type="Gene3D" id="3.40.190.10">
    <property type="entry name" value="Periplasmic binding protein-like II"/>
    <property type="match status" value="1"/>
</dbReference>
<accession>A0A1I3V832</accession>
<organism evidence="8 9">
    <name type="scientific">Neomesorhizobium albiziae</name>
    <dbReference type="NCBI Taxonomy" id="335020"/>
    <lineage>
        <taxon>Bacteria</taxon>
        <taxon>Pseudomonadati</taxon>
        <taxon>Pseudomonadota</taxon>
        <taxon>Alphaproteobacteria</taxon>
        <taxon>Hyphomicrobiales</taxon>
        <taxon>Phyllobacteriaceae</taxon>
        <taxon>Neomesorhizobium</taxon>
    </lineage>
</organism>
<evidence type="ECO:0000313" key="9">
    <source>
        <dbReference type="Proteomes" id="UP000323300"/>
    </source>
</evidence>
<keyword evidence="4" id="KW-0472">Membrane</keyword>
<dbReference type="EMBL" id="FOSL01000001">
    <property type="protein sequence ID" value="SFJ91568.1"/>
    <property type="molecule type" value="Genomic_DNA"/>
</dbReference>
<keyword evidence="3 7" id="KW-0732">Signal</keyword>
<dbReference type="GO" id="GO:0016020">
    <property type="term" value="C:membrane"/>
    <property type="evidence" value="ECO:0007669"/>
    <property type="project" value="UniProtKB-SubCell"/>
</dbReference>
<evidence type="ECO:0000256" key="7">
    <source>
        <dbReference type="SAM" id="SignalP"/>
    </source>
</evidence>
<protein>
    <submittedName>
        <fullName evidence="8">NLPA lipoprotein</fullName>
    </submittedName>
</protein>
<dbReference type="Proteomes" id="UP000323300">
    <property type="component" value="Unassembled WGS sequence"/>
</dbReference>
<keyword evidence="6 8" id="KW-0449">Lipoprotein</keyword>
<reference evidence="8 9" key="1">
    <citation type="submission" date="2016-10" db="EMBL/GenBank/DDBJ databases">
        <authorList>
            <person name="Varghese N."/>
            <person name="Submissions S."/>
        </authorList>
    </citation>
    <scope>NUCLEOTIDE SEQUENCE [LARGE SCALE GENOMIC DNA]</scope>
    <source>
        <strain evidence="8 9">DSM 21822</strain>
    </source>
</reference>
<evidence type="ECO:0000256" key="4">
    <source>
        <dbReference type="ARBA" id="ARBA00023136"/>
    </source>
</evidence>
<keyword evidence="9" id="KW-1185">Reference proteome</keyword>
<dbReference type="SUPFAM" id="SSF53850">
    <property type="entry name" value="Periplasmic binding protein-like II"/>
    <property type="match status" value="1"/>
</dbReference>
<evidence type="ECO:0000256" key="5">
    <source>
        <dbReference type="ARBA" id="ARBA00023139"/>
    </source>
</evidence>
<keyword evidence="5" id="KW-0564">Palmitate</keyword>
<dbReference type="PANTHER" id="PTHR30429:SF1">
    <property type="entry name" value="D-METHIONINE-BINDING LIPOPROTEIN METQ-RELATED"/>
    <property type="match status" value="1"/>
</dbReference>
<feature type="signal peptide" evidence="7">
    <location>
        <begin position="1"/>
        <end position="19"/>
    </location>
</feature>
<gene>
    <name evidence="8" type="ORF">SAMN04488498_101274</name>
</gene>
<comment type="similarity">
    <text evidence="2">Belongs to the NlpA lipoprotein family.</text>
</comment>
<dbReference type="Pfam" id="PF03180">
    <property type="entry name" value="Lipoprotein_9"/>
    <property type="match status" value="1"/>
</dbReference>
<feature type="chain" id="PRO_5009302244" evidence="7">
    <location>
        <begin position="20"/>
        <end position="100"/>
    </location>
</feature>
<dbReference type="AlphaFoldDB" id="A0A1I3V832"/>
<evidence type="ECO:0000256" key="2">
    <source>
        <dbReference type="ARBA" id="ARBA00008973"/>
    </source>
</evidence>
<proteinExistence type="inferred from homology"/>
<name>A0A1I3V832_9HYPH</name>
<evidence type="ECO:0000313" key="8">
    <source>
        <dbReference type="EMBL" id="SFJ91568.1"/>
    </source>
</evidence>
<evidence type="ECO:0000256" key="1">
    <source>
        <dbReference type="ARBA" id="ARBA00004635"/>
    </source>
</evidence>
<dbReference type="InterPro" id="IPR004872">
    <property type="entry name" value="Lipoprotein_NlpA"/>
</dbReference>
<evidence type="ECO:0000256" key="3">
    <source>
        <dbReference type="ARBA" id="ARBA00022729"/>
    </source>
</evidence>